<keyword evidence="3" id="KW-0597">Phosphoprotein</keyword>
<keyword evidence="16" id="KW-1185">Reference proteome</keyword>
<dbReference type="Gene3D" id="6.10.340.10">
    <property type="match status" value="1"/>
</dbReference>
<dbReference type="InterPro" id="IPR003660">
    <property type="entry name" value="HAMP_dom"/>
</dbReference>
<evidence type="ECO:0000256" key="3">
    <source>
        <dbReference type="ARBA" id="ARBA00022553"/>
    </source>
</evidence>
<keyword evidence="10" id="KW-0902">Two-component regulatory system</keyword>
<evidence type="ECO:0000256" key="8">
    <source>
        <dbReference type="ARBA" id="ARBA00022840"/>
    </source>
</evidence>
<dbReference type="InterPro" id="IPR010559">
    <property type="entry name" value="Sig_transdc_His_kin_internal"/>
</dbReference>
<gene>
    <name evidence="15" type="ORF">AAAX94_16340</name>
</gene>
<evidence type="ECO:0000313" key="16">
    <source>
        <dbReference type="Proteomes" id="UP001470752"/>
    </source>
</evidence>
<dbReference type="RefSeq" id="WP_117854126.1">
    <property type="nucleotide sequence ID" value="NZ_JBBNFW010000195.1"/>
</dbReference>
<evidence type="ECO:0000256" key="2">
    <source>
        <dbReference type="ARBA" id="ARBA00022475"/>
    </source>
</evidence>
<dbReference type="GO" id="GO:0016301">
    <property type="term" value="F:kinase activity"/>
    <property type="evidence" value="ECO:0007669"/>
    <property type="project" value="UniProtKB-KW"/>
</dbReference>
<reference evidence="15 16" key="1">
    <citation type="submission" date="2024-04" db="EMBL/GenBank/DDBJ databases">
        <title>Human intestinal bacterial collection.</title>
        <authorList>
            <person name="Pauvert C."/>
            <person name="Hitch T.C.A."/>
            <person name="Clavel T."/>
        </authorList>
    </citation>
    <scope>NUCLEOTIDE SEQUENCE [LARGE SCALE GENOMIC DNA]</scope>
    <source>
        <strain evidence="15 16">CLA-AA-H161</strain>
    </source>
</reference>
<dbReference type="SUPFAM" id="SSF55874">
    <property type="entry name" value="ATPase domain of HSP90 chaperone/DNA topoisomerase II/histidine kinase"/>
    <property type="match status" value="1"/>
</dbReference>
<feature type="transmembrane region" description="Helical" evidence="13">
    <location>
        <begin position="62"/>
        <end position="81"/>
    </location>
</feature>
<organism evidence="15 16">
    <name type="scientific">Blautia acetigignens</name>
    <dbReference type="NCBI Taxonomy" id="2981783"/>
    <lineage>
        <taxon>Bacteria</taxon>
        <taxon>Bacillati</taxon>
        <taxon>Bacillota</taxon>
        <taxon>Clostridia</taxon>
        <taxon>Lachnospirales</taxon>
        <taxon>Lachnospiraceae</taxon>
        <taxon>Blautia</taxon>
    </lineage>
</organism>
<keyword evidence="5 13" id="KW-0812">Transmembrane</keyword>
<dbReference type="PANTHER" id="PTHR34220:SF11">
    <property type="entry name" value="SENSOR PROTEIN KINASE HPTS"/>
    <property type="match status" value="1"/>
</dbReference>
<evidence type="ECO:0000256" key="9">
    <source>
        <dbReference type="ARBA" id="ARBA00022989"/>
    </source>
</evidence>
<protein>
    <submittedName>
        <fullName evidence="15">Histidine kinase</fullName>
    </submittedName>
</protein>
<dbReference type="Pfam" id="PF02518">
    <property type="entry name" value="HATPase_c"/>
    <property type="match status" value="1"/>
</dbReference>
<feature type="coiled-coil region" evidence="12">
    <location>
        <begin position="390"/>
        <end position="417"/>
    </location>
</feature>
<comment type="caution">
    <text evidence="15">The sequence shown here is derived from an EMBL/GenBank/DDBJ whole genome shotgun (WGS) entry which is preliminary data.</text>
</comment>
<proteinExistence type="predicted"/>
<dbReference type="PANTHER" id="PTHR34220">
    <property type="entry name" value="SENSOR HISTIDINE KINASE YPDA"/>
    <property type="match status" value="1"/>
</dbReference>
<evidence type="ECO:0000256" key="11">
    <source>
        <dbReference type="ARBA" id="ARBA00023136"/>
    </source>
</evidence>
<evidence type="ECO:0000259" key="14">
    <source>
        <dbReference type="PROSITE" id="PS50885"/>
    </source>
</evidence>
<keyword evidence="4" id="KW-0808">Transferase</keyword>
<sequence>MKGAEQSTFIHGGVCGNRYTCLKIKKTVSDDYLKESCEAGFFLIYKELRMRKYFFNMVRTKVILLFVIVLSVLTSVFFYLMHRSKQIVYEKVTEVNQTLLDSYGKIIEEKFSSAEAFLVSQRLQPSLYLGIEREEQSKENYFAAYDIYDFFQNSAFGEKSFDYIFAYAPKSETYVDYGYSFTDEKENIFESAIREKIKNGNLDTEKWKIAEIQEKASVYYMISVYDVYIGCVIELDGLRSQFMQEQKNEEGLLFFDSAGQLLSIADENDNSFFQDTKLSDYESVNLDSKKYLKNTIQICGGALMLMRYADQKYLAEQLEKNNQIVYIFTPILAVLMISGIWILWRSLITPLSNLLQGVNELKKGNFQYQLSECKNGEFRELTAAFQDMGREIWKLKIDIYEEQIQRQKAQLAFLQNQLKPHFLLNCLNNLRALELAGEHDKFQNLITKVGSYMRATLSSRGICTLEEELQNINNYVEIQKVRYENRFDIEISVCRDLLQMNVPTQILQCFVENAIKYQLDAGKKLQIKIKIDFADPDCEFMKIIVVDNGSGFSQEVLELLNAGKQIKKEDRTCVGIYNVMNRLKIYYEDRAKIYFRNQENQGASIEILIPVE</sequence>
<evidence type="ECO:0000256" key="7">
    <source>
        <dbReference type="ARBA" id="ARBA00022777"/>
    </source>
</evidence>
<evidence type="ECO:0000256" key="6">
    <source>
        <dbReference type="ARBA" id="ARBA00022741"/>
    </source>
</evidence>
<dbReference type="Gene3D" id="3.30.565.10">
    <property type="entry name" value="Histidine kinase-like ATPase, C-terminal domain"/>
    <property type="match status" value="1"/>
</dbReference>
<feature type="domain" description="HAMP" evidence="14">
    <location>
        <begin position="345"/>
        <end position="397"/>
    </location>
</feature>
<keyword evidence="9 13" id="KW-1133">Transmembrane helix</keyword>
<dbReference type="PROSITE" id="PS50885">
    <property type="entry name" value="HAMP"/>
    <property type="match status" value="1"/>
</dbReference>
<evidence type="ECO:0000256" key="1">
    <source>
        <dbReference type="ARBA" id="ARBA00004651"/>
    </source>
</evidence>
<keyword evidence="8" id="KW-0067">ATP-binding</keyword>
<keyword evidence="6" id="KW-0547">Nucleotide-binding</keyword>
<evidence type="ECO:0000256" key="4">
    <source>
        <dbReference type="ARBA" id="ARBA00022679"/>
    </source>
</evidence>
<evidence type="ECO:0000256" key="12">
    <source>
        <dbReference type="SAM" id="Coils"/>
    </source>
</evidence>
<keyword evidence="2" id="KW-1003">Cell membrane</keyword>
<dbReference type="EMBL" id="JBBNFW010000195">
    <property type="protein sequence ID" value="MEQ2414579.1"/>
    <property type="molecule type" value="Genomic_DNA"/>
</dbReference>
<dbReference type="InterPro" id="IPR036890">
    <property type="entry name" value="HATPase_C_sf"/>
</dbReference>
<feature type="transmembrane region" description="Helical" evidence="13">
    <location>
        <begin position="324"/>
        <end position="344"/>
    </location>
</feature>
<evidence type="ECO:0000313" key="15">
    <source>
        <dbReference type="EMBL" id="MEQ2414579.1"/>
    </source>
</evidence>
<evidence type="ECO:0000256" key="13">
    <source>
        <dbReference type="SAM" id="Phobius"/>
    </source>
</evidence>
<evidence type="ECO:0000256" key="10">
    <source>
        <dbReference type="ARBA" id="ARBA00023012"/>
    </source>
</evidence>
<dbReference type="CDD" id="cd06225">
    <property type="entry name" value="HAMP"/>
    <property type="match status" value="1"/>
</dbReference>
<keyword evidence="12" id="KW-0175">Coiled coil</keyword>
<dbReference type="InterPro" id="IPR050640">
    <property type="entry name" value="Bact_2-comp_sensor_kinase"/>
</dbReference>
<evidence type="ECO:0000256" key="5">
    <source>
        <dbReference type="ARBA" id="ARBA00022692"/>
    </source>
</evidence>
<accession>A0ABV1CU51</accession>
<keyword evidence="11 13" id="KW-0472">Membrane</keyword>
<dbReference type="Pfam" id="PF06580">
    <property type="entry name" value="His_kinase"/>
    <property type="match status" value="1"/>
</dbReference>
<dbReference type="InterPro" id="IPR003594">
    <property type="entry name" value="HATPase_dom"/>
</dbReference>
<comment type="subcellular location">
    <subcellularLocation>
        <location evidence="1">Cell membrane</location>
        <topology evidence="1">Multi-pass membrane protein</topology>
    </subcellularLocation>
</comment>
<name>A0ABV1CU51_9FIRM</name>
<keyword evidence="7 15" id="KW-0418">Kinase</keyword>
<dbReference type="Proteomes" id="UP001470752">
    <property type="component" value="Unassembled WGS sequence"/>
</dbReference>